<dbReference type="Proteomes" id="UP000639772">
    <property type="component" value="Chromosome 9"/>
</dbReference>
<gene>
    <name evidence="1" type="ORF">HPP92_017249</name>
</gene>
<protein>
    <submittedName>
        <fullName evidence="1">Uncharacterized protein</fullName>
    </submittedName>
</protein>
<proteinExistence type="predicted"/>
<evidence type="ECO:0000313" key="2">
    <source>
        <dbReference type="Proteomes" id="UP000639772"/>
    </source>
</evidence>
<reference evidence="1 2" key="1">
    <citation type="journal article" date="2020" name="Nat. Food">
        <title>A phased Vanilla planifolia genome enables genetic improvement of flavour and production.</title>
        <authorList>
            <person name="Hasing T."/>
            <person name="Tang H."/>
            <person name="Brym M."/>
            <person name="Khazi F."/>
            <person name="Huang T."/>
            <person name="Chambers A.H."/>
        </authorList>
    </citation>
    <scope>NUCLEOTIDE SEQUENCE [LARGE SCALE GENOMIC DNA]</scope>
    <source>
        <tissue evidence="1">Leaf</tissue>
    </source>
</reference>
<accession>A0A835UQE4</accession>
<evidence type="ECO:0000313" key="1">
    <source>
        <dbReference type="EMBL" id="KAG0467921.1"/>
    </source>
</evidence>
<sequence>MGAKRPAPFSRAAKALAYLHERKHRRGGVGIRAEGLLGTGLVERLPRQRRRVATCVRPVLMMEAATGKKAEMELVRWVKAGVVGGAIDV</sequence>
<organism evidence="1 2">
    <name type="scientific">Vanilla planifolia</name>
    <name type="common">Vanilla</name>
    <dbReference type="NCBI Taxonomy" id="51239"/>
    <lineage>
        <taxon>Eukaryota</taxon>
        <taxon>Viridiplantae</taxon>
        <taxon>Streptophyta</taxon>
        <taxon>Embryophyta</taxon>
        <taxon>Tracheophyta</taxon>
        <taxon>Spermatophyta</taxon>
        <taxon>Magnoliopsida</taxon>
        <taxon>Liliopsida</taxon>
        <taxon>Asparagales</taxon>
        <taxon>Orchidaceae</taxon>
        <taxon>Vanilloideae</taxon>
        <taxon>Vanilleae</taxon>
        <taxon>Vanilla</taxon>
    </lineage>
</organism>
<name>A0A835UQE4_VANPL</name>
<dbReference type="AlphaFoldDB" id="A0A835UQE4"/>
<dbReference type="EMBL" id="JADCNM010000009">
    <property type="protein sequence ID" value="KAG0467921.1"/>
    <property type="molecule type" value="Genomic_DNA"/>
</dbReference>
<comment type="caution">
    <text evidence="1">The sequence shown here is derived from an EMBL/GenBank/DDBJ whole genome shotgun (WGS) entry which is preliminary data.</text>
</comment>